<comment type="caution">
    <text evidence="2">The sequence shown here is derived from an EMBL/GenBank/DDBJ whole genome shotgun (WGS) entry which is preliminary data.</text>
</comment>
<organism evidence="2 3">
    <name type="scientific">Tetrapyrgos nigripes</name>
    <dbReference type="NCBI Taxonomy" id="182062"/>
    <lineage>
        <taxon>Eukaryota</taxon>
        <taxon>Fungi</taxon>
        <taxon>Dikarya</taxon>
        <taxon>Basidiomycota</taxon>
        <taxon>Agaricomycotina</taxon>
        <taxon>Agaricomycetes</taxon>
        <taxon>Agaricomycetidae</taxon>
        <taxon>Agaricales</taxon>
        <taxon>Marasmiineae</taxon>
        <taxon>Marasmiaceae</taxon>
        <taxon>Tetrapyrgos</taxon>
    </lineage>
</organism>
<dbReference type="EMBL" id="JAACJM010000131">
    <property type="protein sequence ID" value="KAF5343929.1"/>
    <property type="molecule type" value="Genomic_DNA"/>
</dbReference>
<reference evidence="2 3" key="1">
    <citation type="journal article" date="2020" name="ISME J.">
        <title>Uncovering the hidden diversity of litter-decomposition mechanisms in mushroom-forming fungi.</title>
        <authorList>
            <person name="Floudas D."/>
            <person name="Bentzer J."/>
            <person name="Ahren D."/>
            <person name="Johansson T."/>
            <person name="Persson P."/>
            <person name="Tunlid A."/>
        </authorList>
    </citation>
    <scope>NUCLEOTIDE SEQUENCE [LARGE SCALE GENOMIC DNA]</scope>
    <source>
        <strain evidence="2 3">CBS 291.85</strain>
    </source>
</reference>
<keyword evidence="3" id="KW-1185">Reference proteome</keyword>
<proteinExistence type="predicted"/>
<evidence type="ECO:0000313" key="3">
    <source>
        <dbReference type="Proteomes" id="UP000559256"/>
    </source>
</evidence>
<name>A0A8H5CMD3_9AGAR</name>
<dbReference type="Proteomes" id="UP000559256">
    <property type="component" value="Unassembled WGS sequence"/>
</dbReference>
<feature type="chain" id="PRO_5034203297" evidence="1">
    <location>
        <begin position="19"/>
        <end position="239"/>
    </location>
</feature>
<keyword evidence="1" id="KW-0732">Signal</keyword>
<feature type="signal peptide" evidence="1">
    <location>
        <begin position="1"/>
        <end position="18"/>
    </location>
</feature>
<protein>
    <submittedName>
        <fullName evidence="2">Uncharacterized protein</fullName>
    </submittedName>
</protein>
<evidence type="ECO:0000256" key="1">
    <source>
        <dbReference type="SAM" id="SignalP"/>
    </source>
</evidence>
<sequence>MKNLLPLVIVALTNLVAAAPSRRQEQSDFFSTEYAVENPTPINGFEFCEDEDCDNGTWKALFSGHINSVCNDIPGLPLPTTVGYRRTGDDSTSAIYKCDDSIQPLIYHRTVNGDIDLGVFWRLDVSQQWPTSATKRDFSQVKFPSGTFSVINSECDFGQNITITTIDAAGVTNTIEGVDDLRTEVPKALPANVTVVVNGGDSHAEFFITGEQRLLVEFGGDNGPSLSAGYDLQLQLCPD</sequence>
<dbReference type="AlphaFoldDB" id="A0A8H5CMD3"/>
<accession>A0A8H5CMD3</accession>
<evidence type="ECO:0000313" key="2">
    <source>
        <dbReference type="EMBL" id="KAF5343929.1"/>
    </source>
</evidence>
<gene>
    <name evidence="2" type="ORF">D9758_012127</name>
</gene>